<evidence type="ECO:0000259" key="3">
    <source>
        <dbReference type="PROSITE" id="PS52035"/>
    </source>
</evidence>
<dbReference type="GO" id="GO:0006508">
    <property type="term" value="P:proteolysis"/>
    <property type="evidence" value="ECO:0007669"/>
    <property type="project" value="InterPro"/>
</dbReference>
<accession>A0A5B8YQF1</accession>
<protein>
    <submittedName>
        <fullName evidence="4">Peptidase M14</fullName>
    </submittedName>
</protein>
<dbReference type="GO" id="GO:0004181">
    <property type="term" value="F:metallocarboxypeptidase activity"/>
    <property type="evidence" value="ECO:0007669"/>
    <property type="project" value="InterPro"/>
</dbReference>
<keyword evidence="5" id="KW-1185">Reference proteome</keyword>
<dbReference type="Gene3D" id="3.40.630.10">
    <property type="entry name" value="Zn peptidases"/>
    <property type="match status" value="1"/>
</dbReference>
<comment type="similarity">
    <text evidence="1">Belongs to the peptidase M14 family.</text>
</comment>
<dbReference type="Proteomes" id="UP000321954">
    <property type="component" value="Chromosome"/>
</dbReference>
<dbReference type="GO" id="GO:0008270">
    <property type="term" value="F:zinc ion binding"/>
    <property type="evidence" value="ECO:0007669"/>
    <property type="project" value="InterPro"/>
</dbReference>
<evidence type="ECO:0000313" key="4">
    <source>
        <dbReference type="EMBL" id="QED38913.1"/>
    </source>
</evidence>
<feature type="signal peptide" evidence="2">
    <location>
        <begin position="1"/>
        <end position="21"/>
    </location>
</feature>
<dbReference type="Pfam" id="PF00246">
    <property type="entry name" value="Peptidase_M14"/>
    <property type="match status" value="1"/>
</dbReference>
<gene>
    <name evidence="4" type="ORF">FK178_14820</name>
</gene>
<feature type="chain" id="PRO_5022695714" evidence="2">
    <location>
        <begin position="22"/>
        <end position="488"/>
    </location>
</feature>
<dbReference type="KEGG" id="anp:FK178_14820"/>
<dbReference type="SMART" id="SM00631">
    <property type="entry name" value="Zn_pept"/>
    <property type="match status" value="1"/>
</dbReference>
<evidence type="ECO:0000313" key="5">
    <source>
        <dbReference type="Proteomes" id="UP000321954"/>
    </source>
</evidence>
<name>A0A5B8YQF1_9FLAO</name>
<dbReference type="InterPro" id="IPR000834">
    <property type="entry name" value="Peptidase_M14"/>
</dbReference>
<feature type="active site" description="Proton donor/acceptor" evidence="1">
    <location>
        <position position="252"/>
    </location>
</feature>
<organism evidence="4 5">
    <name type="scientific">Antarcticibacterium arcticum</name>
    <dbReference type="NCBI Taxonomy" id="2585771"/>
    <lineage>
        <taxon>Bacteria</taxon>
        <taxon>Pseudomonadati</taxon>
        <taxon>Bacteroidota</taxon>
        <taxon>Flavobacteriia</taxon>
        <taxon>Flavobacteriales</taxon>
        <taxon>Flavobacteriaceae</taxon>
        <taxon>Antarcticibacterium</taxon>
    </lineage>
</organism>
<dbReference type="PROSITE" id="PS52035">
    <property type="entry name" value="PEPTIDASE_M14"/>
    <property type="match status" value="1"/>
</dbReference>
<dbReference type="OrthoDB" id="1119199at2"/>
<feature type="domain" description="Peptidase M14" evidence="3">
    <location>
        <begin position="45"/>
        <end position="299"/>
    </location>
</feature>
<keyword evidence="2" id="KW-0732">Signal</keyword>
<proteinExistence type="inferred from homology"/>
<dbReference type="RefSeq" id="WP_146837008.1">
    <property type="nucleotide sequence ID" value="NZ_CP042476.1"/>
</dbReference>
<dbReference type="AlphaFoldDB" id="A0A5B8YQF1"/>
<reference evidence="4 5" key="1">
    <citation type="submission" date="2019-08" db="EMBL/GenBank/DDBJ databases">
        <title>Antarcticibacterium arcticum sp. nov., a bacterium isolated from marine sediment of the Canadian Beaufort Sea.</title>
        <authorList>
            <person name="Lee Y.M."/>
            <person name="Baek K."/>
            <person name="Lee D.-H."/>
            <person name="Shin S.C."/>
            <person name="Jin Y.K."/>
            <person name="Park Y."/>
        </authorList>
    </citation>
    <scope>NUCLEOTIDE SEQUENCE [LARGE SCALE GENOMIC DNA]</scope>
    <source>
        <strain evidence="4 5">PAMC 28998</strain>
    </source>
</reference>
<evidence type="ECO:0000256" key="1">
    <source>
        <dbReference type="PROSITE-ProRule" id="PRU01379"/>
    </source>
</evidence>
<dbReference type="SUPFAM" id="SSF53187">
    <property type="entry name" value="Zn-dependent exopeptidases"/>
    <property type="match status" value="1"/>
</dbReference>
<dbReference type="EMBL" id="CP042476">
    <property type="protein sequence ID" value="QED38913.1"/>
    <property type="molecule type" value="Genomic_DNA"/>
</dbReference>
<sequence>MKFLNFFSILIAFLFFSPATAQPKDLAQEFWDSYSEFKESSITHKRFKHEDVVPLIKKLGQNNNFDVQKVGESIEGRDLFLISVGTGEIDVFLWSQMHGDESTATMAVMDIFNFITSNKFSAEKNELFKKLRLHFLPMLNPDGAEVFQRRNALGIDINRDALRLQSPEGKTLKRVRDSLNADFGFNLHDQSKYYNAEGTANPATISFLAPAYNYEKDVNEVRGNAMKVIIEMNEVIQRFAPGQVAKYNDDFEPRAFGDNIQKWGTSAILIESGGFLNDPGKQEIRKLNFVSILSAVFSIANEDYKKRELSEYEKIPENDSKLYDLKLTGLEYELAGDSYILDLGINYQEIWDVKKGIFNRAGITDQGDLSTNYGYNTHDLTGYKVKWGKVYPNAIAWLADLSDLNFKELLTNGYSYVKIKDVPESANFTNQPVIVVGENFKVPSRLGVGVNPTFFLEKDGKIKYAIVNGFFHDLENLEFSSTNGLILK</sequence>
<evidence type="ECO:0000256" key="2">
    <source>
        <dbReference type="SAM" id="SignalP"/>
    </source>
</evidence>